<dbReference type="InterPro" id="IPR011990">
    <property type="entry name" value="TPR-like_helical_dom_sf"/>
</dbReference>
<evidence type="ECO:0000259" key="4">
    <source>
        <dbReference type="Pfam" id="PF01841"/>
    </source>
</evidence>
<accession>A0A1H6BKM2</accession>
<dbReference type="Pfam" id="PF01841">
    <property type="entry name" value="Transglut_core"/>
    <property type="match status" value="1"/>
</dbReference>
<dbReference type="RefSeq" id="WP_103934611.1">
    <property type="nucleotide sequence ID" value="NZ_FNVA01000007.1"/>
</dbReference>
<feature type="domain" description="DUF3857" evidence="5">
    <location>
        <begin position="57"/>
        <end position="225"/>
    </location>
</feature>
<dbReference type="OrthoDB" id="103430at2"/>
<dbReference type="InterPro" id="IPR038765">
    <property type="entry name" value="Papain-like_cys_pep_sf"/>
</dbReference>
<dbReference type="AlphaFoldDB" id="A0A1H6BKM2"/>
<evidence type="ECO:0000313" key="7">
    <source>
        <dbReference type="Proteomes" id="UP000236728"/>
    </source>
</evidence>
<proteinExistence type="predicted"/>
<keyword evidence="2" id="KW-0802">TPR repeat</keyword>
<feature type="domain" description="Transglutaminase-like" evidence="4">
    <location>
        <begin position="286"/>
        <end position="357"/>
    </location>
</feature>
<dbReference type="GO" id="GO:0006508">
    <property type="term" value="P:proteolysis"/>
    <property type="evidence" value="ECO:0007669"/>
    <property type="project" value="UniProtKB-KW"/>
</dbReference>
<evidence type="ECO:0000313" key="6">
    <source>
        <dbReference type="EMBL" id="SEG60756.1"/>
    </source>
</evidence>
<feature type="signal peptide" evidence="3">
    <location>
        <begin position="1"/>
        <end position="25"/>
    </location>
</feature>
<evidence type="ECO:0000256" key="2">
    <source>
        <dbReference type="ARBA" id="ARBA00022803"/>
    </source>
</evidence>
<dbReference type="Gene3D" id="3.10.620.30">
    <property type="match status" value="1"/>
</dbReference>
<keyword evidence="6" id="KW-0645">Protease</keyword>
<dbReference type="PANTHER" id="PTHR45586">
    <property type="entry name" value="TPR REPEAT-CONTAINING PROTEIN PA4667"/>
    <property type="match status" value="1"/>
</dbReference>
<dbReference type="InterPro" id="IPR051012">
    <property type="entry name" value="CellSynth/LPSAsmb/PSIAsmb"/>
</dbReference>
<dbReference type="InterPro" id="IPR024618">
    <property type="entry name" value="DUF3857"/>
</dbReference>
<organism evidence="6 7">
    <name type="scientific">Bryocella elongata</name>
    <dbReference type="NCBI Taxonomy" id="863522"/>
    <lineage>
        <taxon>Bacteria</taxon>
        <taxon>Pseudomonadati</taxon>
        <taxon>Acidobacteriota</taxon>
        <taxon>Terriglobia</taxon>
        <taxon>Terriglobales</taxon>
        <taxon>Acidobacteriaceae</taxon>
        <taxon>Bryocella</taxon>
    </lineage>
</organism>
<dbReference type="Gene3D" id="2.60.40.3140">
    <property type="match status" value="1"/>
</dbReference>
<dbReference type="PANTHER" id="PTHR45586:SF1">
    <property type="entry name" value="LIPOPOLYSACCHARIDE ASSEMBLY PROTEIN B"/>
    <property type="match status" value="1"/>
</dbReference>
<reference evidence="6 7" key="1">
    <citation type="submission" date="2016-10" db="EMBL/GenBank/DDBJ databases">
        <authorList>
            <person name="de Groot N.N."/>
        </authorList>
    </citation>
    <scope>NUCLEOTIDE SEQUENCE [LARGE SCALE GENOMIC DNA]</scope>
    <source>
        <strain evidence="6 7">DSM 22489</strain>
    </source>
</reference>
<sequence>MQSSFPARPLSVLSLLLALTGIAGRMHGQAAASAVADYRNESSYFERVDRTYTYNDDGTGVRELLGIVHVQTQAGVKDLSVLSFPFASGSEHVEIDYVRVRHADGTVVNTPATDVQEQPAPVTREAPFYSDLKDEQIPVRSIRPGDTLEYHIRFVRTRAEAPGQFWQSENLMIPSSGVVTLSENVILRAPAAKYVQVWSPGRTPEIATANGQKTWTWHSSQLTPIVGNDKATLLKLDNLPDLGTNDQPRLPAIAWTTFHSWAEVGAWYRKLQAARVEPDDDVTAKVQQLIAGKTTPEEKARAVYGFVGPQVRYIGVAFGIGRYQPHESGDVLRNQYGDCKDKHTLLAAMLSAVGIQADAALIGAGEAISPDVPSPGWFNHVITVAHIDGKENWLDATAEVASFRLLMPQLRGKQALVIPATGDAHLETTPAKAPYALEDHFVSIGTLDEQGTAHSKITLDLHSDAEILFRQAARSVSPAQWDDLMQKISESLGFQGKVADAEFSRPDDLSTPLHIAYSYTREKSGDWENLRIVPQIPPAGIGDVDEKDPPVTPIELGSPNVQIAHSEMKLPPGWTAELPLPIHAHASFATLDKTYKLDHGTLIVDRRVEILTDHLPATEWKTYHQWFKDASLDGELYIQLDRATGHTTVNNESAGLLIQEASELISQKDLEAARKKLDSAKSLNEHQARLWSTYAAVELAYGAPTKATEDLRKEIEYHPDEGLAYRMLATAQFQRKDNDGAIDTMRKFLDRNPGDESAALFLASMLKTKEDLKGAEVVLRSALEKNPTSVPIKLELGSDLMQDGGQAEARPLLESIINEVRDPIQLNNAAYELANHSFDIPLAEKAALKALDLLDEASATGETGRAMLFRSELLINTWDTYGWILYQDGKYDEALPWISAAWRNGLAQEPGMHLGQVLEKTKHEPQALAVYQLATTAKADGGEKLADTIKQRIAALKSAGVHPAASNDARDLATTLQQQRTYKVPRAKKGGAFWSEVELDLTAQGTNSVRFIEDSSKSGSDAGSVADRDAELDAVKGFDLGLGVPPASHGHLIRRGVLSCHNDKECDLVLELANDVATQAQQ</sequence>
<dbReference type="InterPro" id="IPR002931">
    <property type="entry name" value="Transglutaminase-like"/>
</dbReference>
<protein>
    <submittedName>
        <fullName evidence="6">Transglutaminase-like enzyme, putative cysteine protease</fullName>
    </submittedName>
</protein>
<name>A0A1H6BKM2_9BACT</name>
<keyword evidence="1" id="KW-0677">Repeat</keyword>
<dbReference type="SUPFAM" id="SSF48452">
    <property type="entry name" value="TPR-like"/>
    <property type="match status" value="2"/>
</dbReference>
<dbReference type="Pfam" id="PF12969">
    <property type="entry name" value="DUF3857"/>
    <property type="match status" value="1"/>
</dbReference>
<keyword evidence="7" id="KW-1185">Reference proteome</keyword>
<gene>
    <name evidence="6" type="ORF">SAMN05421819_3750</name>
</gene>
<dbReference type="EMBL" id="FNVA01000007">
    <property type="protein sequence ID" value="SEG60756.1"/>
    <property type="molecule type" value="Genomic_DNA"/>
</dbReference>
<feature type="chain" id="PRO_5009293969" evidence="3">
    <location>
        <begin position="26"/>
        <end position="1082"/>
    </location>
</feature>
<evidence type="ECO:0000259" key="5">
    <source>
        <dbReference type="Pfam" id="PF12969"/>
    </source>
</evidence>
<dbReference type="SUPFAM" id="SSF54001">
    <property type="entry name" value="Cysteine proteinases"/>
    <property type="match status" value="1"/>
</dbReference>
<dbReference type="GO" id="GO:0008233">
    <property type="term" value="F:peptidase activity"/>
    <property type="evidence" value="ECO:0007669"/>
    <property type="project" value="UniProtKB-KW"/>
</dbReference>
<dbReference type="Proteomes" id="UP000236728">
    <property type="component" value="Unassembled WGS sequence"/>
</dbReference>
<keyword evidence="3" id="KW-0732">Signal</keyword>
<keyword evidence="6" id="KW-0378">Hydrolase</keyword>
<evidence type="ECO:0000256" key="3">
    <source>
        <dbReference type="SAM" id="SignalP"/>
    </source>
</evidence>
<dbReference type="Gene3D" id="1.25.40.10">
    <property type="entry name" value="Tetratricopeptide repeat domain"/>
    <property type="match status" value="1"/>
</dbReference>
<evidence type="ECO:0000256" key="1">
    <source>
        <dbReference type="ARBA" id="ARBA00022737"/>
    </source>
</evidence>